<reference evidence="2" key="1">
    <citation type="submission" date="2014-03" db="EMBL/GenBank/DDBJ databases">
        <authorList>
            <person name="Aksoy S."/>
            <person name="Warren W."/>
            <person name="Wilson R.K."/>
        </authorList>
    </citation>
    <scope>NUCLEOTIDE SEQUENCE [LARGE SCALE GENOMIC DNA]</scope>
    <source>
        <strain evidence="2">IAEA</strain>
    </source>
</reference>
<keyword evidence="2" id="KW-1185">Reference proteome</keyword>
<sequence>MHHDRDYGNVLINQFIIIERTPCGGCDGTSFEFFLWGYIKSQTSTILFSKIMRVIDDKGADLLWRKQQIERLDTSMAVSRNRPGCRLMCVSSDESLPESLLGRPKDDRLSLELVMPDIEEPADDAFDDTDILKCNFRKENAKHTLVFVFVEYMSSPKQRKDNESYTTPIHTKYF</sequence>
<organism evidence="1 2">
    <name type="scientific">Glossina pallidipes</name>
    <name type="common">Tsetse fly</name>
    <dbReference type="NCBI Taxonomy" id="7398"/>
    <lineage>
        <taxon>Eukaryota</taxon>
        <taxon>Metazoa</taxon>
        <taxon>Ecdysozoa</taxon>
        <taxon>Arthropoda</taxon>
        <taxon>Hexapoda</taxon>
        <taxon>Insecta</taxon>
        <taxon>Pterygota</taxon>
        <taxon>Neoptera</taxon>
        <taxon>Endopterygota</taxon>
        <taxon>Diptera</taxon>
        <taxon>Brachycera</taxon>
        <taxon>Muscomorpha</taxon>
        <taxon>Hippoboscoidea</taxon>
        <taxon>Glossinidae</taxon>
        <taxon>Glossina</taxon>
    </lineage>
</organism>
<proteinExistence type="predicted"/>
<reference evidence="1" key="2">
    <citation type="submission" date="2020-05" db="UniProtKB">
        <authorList>
            <consortium name="EnsemblMetazoa"/>
        </authorList>
    </citation>
    <scope>IDENTIFICATION</scope>
    <source>
        <strain evidence="1">IAEA</strain>
    </source>
</reference>
<name>A0A1A9ZDA8_GLOPL</name>
<protein>
    <submittedName>
        <fullName evidence="1">Uncharacterized protein</fullName>
    </submittedName>
</protein>
<evidence type="ECO:0000313" key="2">
    <source>
        <dbReference type="Proteomes" id="UP000092445"/>
    </source>
</evidence>
<evidence type="ECO:0000313" key="1">
    <source>
        <dbReference type="EnsemblMetazoa" id="GPAI011246-PA"/>
    </source>
</evidence>
<dbReference type="VEuPathDB" id="VectorBase:GPAI011246"/>
<accession>A0A1A9ZDA8</accession>
<dbReference type="Proteomes" id="UP000092445">
    <property type="component" value="Unassembled WGS sequence"/>
</dbReference>
<dbReference type="AlphaFoldDB" id="A0A1A9ZDA8"/>
<dbReference type="EnsemblMetazoa" id="GPAI011246-RA">
    <property type="protein sequence ID" value="GPAI011246-PA"/>
    <property type="gene ID" value="GPAI011246"/>
</dbReference>